<dbReference type="EMBL" id="CH474012">
    <property type="protein sequence ID" value="EDL89811.1"/>
    <property type="molecule type" value="Genomic_DNA"/>
</dbReference>
<gene>
    <name evidence="1" type="primary">Dhrsx_predicted</name>
    <name evidence="1" type="ORF">rCG_42716</name>
</gene>
<proteinExistence type="predicted"/>
<name>A6K203_RAT</name>
<protein>
    <submittedName>
        <fullName evidence="1">Dehydrogenase/reductase (SDR family) X chromosome (Predicted), isoform CRA_d</fullName>
    </submittedName>
</protein>
<accession>A6K203</accession>
<reference evidence="1 2" key="1">
    <citation type="submission" date="2005-07" db="EMBL/GenBank/DDBJ databases">
        <authorList>
            <person name="Mural R.J."/>
            <person name="Li P.W."/>
            <person name="Adams M.D."/>
            <person name="Amanatides P.G."/>
            <person name="Baden-Tillson H."/>
            <person name="Barnstead M."/>
            <person name="Chin S.H."/>
            <person name="Dew I."/>
            <person name="Evans C.A."/>
            <person name="Ferriera S."/>
            <person name="Flanigan M."/>
            <person name="Fosler C."/>
            <person name="Glodek A."/>
            <person name="Gu Z."/>
            <person name="Holt R.A."/>
            <person name="Jennings D."/>
            <person name="Kraft C.L."/>
            <person name="Lu F."/>
            <person name="Nguyen T."/>
            <person name="Nusskern D.R."/>
            <person name="Pfannkoch C.M."/>
            <person name="Sitter C."/>
            <person name="Sutton G.G."/>
            <person name="Venter J.C."/>
            <person name="Wang Z."/>
            <person name="Woodage T."/>
            <person name="Zheng X.H."/>
            <person name="Zhong F."/>
        </authorList>
    </citation>
    <scope>NUCLEOTIDE SEQUENCE [LARGE SCALE GENOMIC DNA]</scope>
    <source>
        <strain>BN</strain>
        <strain evidence="2">Sprague-Dawley</strain>
    </source>
</reference>
<evidence type="ECO:0000313" key="2">
    <source>
        <dbReference type="Proteomes" id="UP000234681"/>
    </source>
</evidence>
<dbReference type="Proteomes" id="UP000234681">
    <property type="component" value="Chromosome 12"/>
</dbReference>
<evidence type="ECO:0000313" key="1">
    <source>
        <dbReference type="EMBL" id="EDL89811.1"/>
    </source>
</evidence>
<sequence>MTDSLVGTCHPIFDRQVGGTPGCGWQVDWAEMTPSPFSGWACPGHHCPGYHPDPDPAPQPCPLCPGCIRWQQTGPGSVLLAAAALAQCPGRPCHCQHCRPRRG</sequence>
<dbReference type="AlphaFoldDB" id="A6K203"/>
<organism evidence="1 2">
    <name type="scientific">Rattus norvegicus</name>
    <name type="common">Rat</name>
    <dbReference type="NCBI Taxonomy" id="10116"/>
    <lineage>
        <taxon>Eukaryota</taxon>
        <taxon>Metazoa</taxon>
        <taxon>Chordata</taxon>
        <taxon>Craniata</taxon>
        <taxon>Vertebrata</taxon>
        <taxon>Euteleostomi</taxon>
        <taxon>Mammalia</taxon>
        <taxon>Eutheria</taxon>
        <taxon>Euarchontoglires</taxon>
        <taxon>Glires</taxon>
        <taxon>Rodentia</taxon>
        <taxon>Myomorpha</taxon>
        <taxon>Muroidea</taxon>
        <taxon>Muridae</taxon>
        <taxon>Murinae</taxon>
        <taxon>Rattus</taxon>
    </lineage>
</organism>